<dbReference type="AlphaFoldDB" id="A6J5Z4"/>
<reference evidence="1 2" key="1">
    <citation type="submission" date="2005-09" db="EMBL/GenBank/DDBJ databases">
        <authorList>
            <person name="Mural R.J."/>
            <person name="Li P.W."/>
            <person name="Adams M.D."/>
            <person name="Amanatides P.G."/>
            <person name="Baden-Tillson H."/>
            <person name="Barnstead M."/>
            <person name="Chin S.H."/>
            <person name="Dew I."/>
            <person name="Evans C.A."/>
            <person name="Ferriera S."/>
            <person name="Flanigan M."/>
            <person name="Fosler C."/>
            <person name="Glodek A."/>
            <person name="Gu Z."/>
            <person name="Holt R.A."/>
            <person name="Jennings D."/>
            <person name="Kraft C.L."/>
            <person name="Lu F."/>
            <person name="Nguyen T."/>
            <person name="Nusskern D.R."/>
            <person name="Pfannkoch C.M."/>
            <person name="Sitter C."/>
            <person name="Sutton G.G."/>
            <person name="Venter J.C."/>
            <person name="Wang Z."/>
            <person name="Woodage T."/>
            <person name="Zheng X.H."/>
            <person name="Zhong F."/>
        </authorList>
    </citation>
    <scope>NUCLEOTIDE SEQUENCE [LARGE SCALE GENOMIC DNA]</scope>
    <source>
        <strain>BN</strain>
        <strain evidence="2">Sprague-Dawley</strain>
    </source>
</reference>
<sequence length="51" mass="6099">MFNSRRVSYVSLSVGSFRTTRCRLNSLKVLILRGCFFPRSWALNHKTMFKW</sequence>
<evidence type="ECO:0000313" key="2">
    <source>
        <dbReference type="Proteomes" id="UP000234681"/>
    </source>
</evidence>
<protein>
    <submittedName>
        <fullName evidence="1">RCG63399</fullName>
    </submittedName>
</protein>
<organism evidence="1 2">
    <name type="scientific">Rattus norvegicus</name>
    <name type="common">Rat</name>
    <dbReference type="NCBI Taxonomy" id="10116"/>
    <lineage>
        <taxon>Eukaryota</taxon>
        <taxon>Metazoa</taxon>
        <taxon>Chordata</taxon>
        <taxon>Craniata</taxon>
        <taxon>Vertebrata</taxon>
        <taxon>Euteleostomi</taxon>
        <taxon>Mammalia</taxon>
        <taxon>Eutheria</taxon>
        <taxon>Euarchontoglires</taxon>
        <taxon>Glires</taxon>
        <taxon>Rodentia</taxon>
        <taxon>Myomorpha</taxon>
        <taxon>Muroidea</taxon>
        <taxon>Muridae</taxon>
        <taxon>Murinae</taxon>
        <taxon>Rattus</taxon>
    </lineage>
</organism>
<dbReference type="Proteomes" id="UP000234681">
    <property type="component" value="Chromosome 2"/>
</dbReference>
<evidence type="ECO:0000313" key="1">
    <source>
        <dbReference type="EMBL" id="EDM00795.1"/>
    </source>
</evidence>
<dbReference type="EMBL" id="CH473976">
    <property type="protein sequence ID" value="EDM00795.1"/>
    <property type="molecule type" value="Genomic_DNA"/>
</dbReference>
<proteinExistence type="predicted"/>
<name>A6J5Z4_RAT</name>
<gene>
    <name evidence="1" type="ORF">rCG_63399</name>
</gene>
<accession>A6J5Z4</accession>